<dbReference type="RefSeq" id="WP_166561592.1">
    <property type="nucleotide sequence ID" value="NZ_JAMZEL010000001.1"/>
</dbReference>
<name>A0ABT1FH55_9BACT</name>
<dbReference type="Proteomes" id="UP001204772">
    <property type="component" value="Unassembled WGS sequence"/>
</dbReference>
<evidence type="ECO:0000313" key="1">
    <source>
        <dbReference type="EMBL" id="MCP1381083.1"/>
    </source>
</evidence>
<keyword evidence="2" id="KW-1185">Reference proteome</keyword>
<reference evidence="1 2" key="1">
    <citation type="submission" date="2022-06" db="EMBL/GenBank/DDBJ databases">
        <title>Runella sp. S5 genome sequencing.</title>
        <authorList>
            <person name="Park S."/>
        </authorList>
    </citation>
    <scope>NUCLEOTIDE SEQUENCE [LARGE SCALE GENOMIC DNA]</scope>
    <source>
        <strain evidence="1 2">S5</strain>
    </source>
</reference>
<protein>
    <submittedName>
        <fullName evidence="1">Uncharacterized protein</fullName>
    </submittedName>
</protein>
<organism evidence="1 2">
    <name type="scientific">Runella salmonicolor</name>
    <dbReference type="NCBI Taxonomy" id="2950278"/>
    <lineage>
        <taxon>Bacteria</taxon>
        <taxon>Pseudomonadati</taxon>
        <taxon>Bacteroidota</taxon>
        <taxon>Cytophagia</taxon>
        <taxon>Cytophagales</taxon>
        <taxon>Spirosomataceae</taxon>
        <taxon>Runella</taxon>
    </lineage>
</organism>
<evidence type="ECO:0000313" key="2">
    <source>
        <dbReference type="Proteomes" id="UP001204772"/>
    </source>
</evidence>
<proteinExistence type="predicted"/>
<comment type="caution">
    <text evidence="1">The sequence shown here is derived from an EMBL/GenBank/DDBJ whole genome shotgun (WGS) entry which is preliminary data.</text>
</comment>
<dbReference type="EMBL" id="JAMZEL010000001">
    <property type="protein sequence ID" value="MCP1381083.1"/>
    <property type="molecule type" value="Genomic_DNA"/>
</dbReference>
<sequence>MTFLTLEIENEQDTRLITELAERLHIKIKQQVSLTDSDVVSETEQQNRMSILSEFRGKLKDYKAYIPSKSEFYEQ</sequence>
<accession>A0ABT1FH55</accession>
<gene>
    <name evidence="1" type="ORF">NCI00_01545</name>
</gene>